<feature type="domain" description="Ubiquitin fusion degradation protein UFD1 N-terminal subdomain 1" evidence="5">
    <location>
        <begin position="25"/>
        <end position="124"/>
    </location>
</feature>
<feature type="region of interest" description="Disordered" evidence="4">
    <location>
        <begin position="253"/>
        <end position="276"/>
    </location>
</feature>
<dbReference type="FunFam" id="2.40.40.50:FF:000001">
    <property type="entry name" value="Ubiquitin fusion degradation protein 1 homolog"/>
    <property type="match status" value="1"/>
</dbReference>
<dbReference type="PANTHER" id="PTHR12555:SF13">
    <property type="entry name" value="UBIQUITIN RECOGNITION FACTOR IN ER-ASSOCIATED DEGRADATION PROTEIN 1"/>
    <property type="match status" value="1"/>
</dbReference>
<evidence type="ECO:0000313" key="7">
    <source>
        <dbReference type="EMBL" id="GMM38014.1"/>
    </source>
</evidence>
<feature type="region of interest" description="Disordered" evidence="4">
    <location>
        <begin position="302"/>
        <end position="377"/>
    </location>
</feature>
<dbReference type="AlphaFoldDB" id="A0AAV5QTC3"/>
<feature type="domain" description="Ubiquitin fusion degradation protein UFD1 N-terminal subdomain 2" evidence="6">
    <location>
        <begin position="125"/>
        <end position="203"/>
    </location>
</feature>
<dbReference type="Gene3D" id="2.40.40.50">
    <property type="entry name" value="Ubiquitin fusion degradation protein UFD1, N-terminal domain"/>
    <property type="match status" value="1"/>
</dbReference>
<dbReference type="RefSeq" id="XP_064855010.1">
    <property type="nucleotide sequence ID" value="XM_064998938.1"/>
</dbReference>
<evidence type="ECO:0000259" key="6">
    <source>
        <dbReference type="Pfam" id="PF24842"/>
    </source>
</evidence>
<dbReference type="GO" id="GO:0031593">
    <property type="term" value="F:polyubiquitin modification-dependent protein binding"/>
    <property type="evidence" value="ECO:0007669"/>
    <property type="project" value="TreeGrafter"/>
</dbReference>
<evidence type="ECO:0000256" key="1">
    <source>
        <dbReference type="ARBA" id="ARBA00006043"/>
    </source>
</evidence>
<evidence type="ECO:0000256" key="3">
    <source>
        <dbReference type="ARBA" id="ARBA00074895"/>
    </source>
</evidence>
<keyword evidence="2" id="KW-0833">Ubl conjugation pathway</keyword>
<gene>
    <name evidence="7" type="ORF">DASC09_053390</name>
</gene>
<evidence type="ECO:0000256" key="2">
    <source>
        <dbReference type="ARBA" id="ARBA00022786"/>
    </source>
</evidence>
<dbReference type="PANTHER" id="PTHR12555">
    <property type="entry name" value="UBIQUITIN FUSION DEGRADATON PROTEIN 1"/>
    <property type="match status" value="1"/>
</dbReference>
<reference evidence="7 8" key="1">
    <citation type="journal article" date="2023" name="Elife">
        <title>Identification of key yeast species and microbe-microbe interactions impacting larval growth of Drosophila in the wild.</title>
        <authorList>
            <person name="Mure A."/>
            <person name="Sugiura Y."/>
            <person name="Maeda R."/>
            <person name="Honda K."/>
            <person name="Sakurai N."/>
            <person name="Takahashi Y."/>
            <person name="Watada M."/>
            <person name="Katoh T."/>
            <person name="Gotoh A."/>
            <person name="Gotoh Y."/>
            <person name="Taniguchi I."/>
            <person name="Nakamura K."/>
            <person name="Hayashi T."/>
            <person name="Katayama T."/>
            <person name="Uemura T."/>
            <person name="Hattori Y."/>
        </authorList>
    </citation>
    <scope>NUCLEOTIDE SEQUENCE [LARGE SCALE GENOMIC DNA]</scope>
    <source>
        <strain evidence="7 8">SC-9</strain>
    </source>
</reference>
<dbReference type="GO" id="GO:0032182">
    <property type="term" value="F:ubiquitin-like protein binding"/>
    <property type="evidence" value="ECO:0007669"/>
    <property type="project" value="UniProtKB-ARBA"/>
</dbReference>
<dbReference type="Pfam" id="PF24842">
    <property type="entry name" value="UFD1_N2"/>
    <property type="match status" value="1"/>
</dbReference>
<protein>
    <recommendedName>
        <fullName evidence="3">Ubiquitin fusion degradation protein 1</fullName>
    </recommendedName>
</protein>
<organism evidence="7 8">
    <name type="scientific">Saccharomycopsis crataegensis</name>
    <dbReference type="NCBI Taxonomy" id="43959"/>
    <lineage>
        <taxon>Eukaryota</taxon>
        <taxon>Fungi</taxon>
        <taxon>Dikarya</taxon>
        <taxon>Ascomycota</taxon>
        <taxon>Saccharomycotina</taxon>
        <taxon>Saccharomycetes</taxon>
        <taxon>Saccharomycopsidaceae</taxon>
        <taxon>Saccharomycopsis</taxon>
    </lineage>
</organism>
<dbReference type="GO" id="GO:0034098">
    <property type="term" value="C:VCP-NPL4-UFD1 AAA ATPase complex"/>
    <property type="evidence" value="ECO:0007669"/>
    <property type="project" value="TreeGrafter"/>
</dbReference>
<feature type="compositionally biased region" description="Basic residues" evidence="4">
    <location>
        <begin position="347"/>
        <end position="363"/>
    </location>
</feature>
<proteinExistence type="inferred from homology"/>
<feature type="compositionally biased region" description="Basic and acidic residues" evidence="4">
    <location>
        <begin position="314"/>
        <end position="335"/>
    </location>
</feature>
<keyword evidence="8" id="KW-1185">Reference proteome</keyword>
<dbReference type="InterPro" id="IPR042299">
    <property type="entry name" value="Ufd1-like_Nn"/>
</dbReference>
<dbReference type="Proteomes" id="UP001360560">
    <property type="component" value="Unassembled WGS sequence"/>
</dbReference>
<comment type="similarity">
    <text evidence="1">Belongs to the UFD1 family.</text>
</comment>
<comment type="caution">
    <text evidence="7">The sequence shown here is derived from an EMBL/GenBank/DDBJ whole genome shotgun (WGS) entry which is preliminary data.</text>
</comment>
<dbReference type="InterPro" id="IPR055417">
    <property type="entry name" value="UFD1_N1"/>
</dbReference>
<accession>A0AAV5QTC3</accession>
<dbReference type="GO" id="GO:0006511">
    <property type="term" value="P:ubiquitin-dependent protein catabolic process"/>
    <property type="evidence" value="ECO:0007669"/>
    <property type="project" value="InterPro"/>
</dbReference>
<dbReference type="Gene3D" id="3.10.330.10">
    <property type="match status" value="1"/>
</dbReference>
<sequence>MFSGFGGFNDGFGEFMGQMHQSSTFEDYFRCYPIVMMPDSTRKDDANFGGKVFLPASALNKLTRLNISYPMLFQLTNENNGLISHSGVLEFTAEEGRIYVPQWIMSTLKLEPGELIKLNSCDLPKGKFVKIEPQSVNFLDISDPKAVLENVLRKFTTLTVDDIIEVNYNDTIYEIKILEAKPETVNHGICVVETDLETDFAPPVGYVEPDYKNKAPEKYQKNQSTKREWKPVNNYGAMAKALNYAEMMKPDTTASSSFQGHGARLSGKTIADGDNDNAEPIDVTKLSLDGPVKPLRLPENQLFFGFPLTPPPESEEKKSGESNKEEGEEDTDKHGFAGAGKSLREATKKRKSTRGHSTHKAKVRSPGSSPSDPMEID</sequence>
<dbReference type="GeneID" id="90075989"/>
<dbReference type="InterPro" id="IPR004854">
    <property type="entry name" value="Ufd1-like"/>
</dbReference>
<name>A0AAV5QTC3_9ASCO</name>
<dbReference type="GO" id="GO:0036503">
    <property type="term" value="P:ERAD pathway"/>
    <property type="evidence" value="ECO:0007669"/>
    <property type="project" value="TreeGrafter"/>
</dbReference>
<evidence type="ECO:0000313" key="8">
    <source>
        <dbReference type="Proteomes" id="UP001360560"/>
    </source>
</evidence>
<dbReference type="EMBL" id="BTFZ01000013">
    <property type="protein sequence ID" value="GMM38014.1"/>
    <property type="molecule type" value="Genomic_DNA"/>
</dbReference>
<dbReference type="Pfam" id="PF03152">
    <property type="entry name" value="UFD1_N1"/>
    <property type="match status" value="1"/>
</dbReference>
<evidence type="ECO:0000256" key="4">
    <source>
        <dbReference type="SAM" id="MobiDB-lite"/>
    </source>
</evidence>
<dbReference type="InterPro" id="IPR055418">
    <property type="entry name" value="UFD1_N2"/>
</dbReference>
<evidence type="ECO:0000259" key="5">
    <source>
        <dbReference type="Pfam" id="PF03152"/>
    </source>
</evidence>